<name>A0A6S7K3K5_PARCT</name>
<protein>
    <submittedName>
        <fullName evidence="1">Uncharacterized protein</fullName>
    </submittedName>
</protein>
<evidence type="ECO:0000313" key="1">
    <source>
        <dbReference type="EMBL" id="CAB4039996.1"/>
    </source>
</evidence>
<comment type="caution">
    <text evidence="1">The sequence shown here is derived from an EMBL/GenBank/DDBJ whole genome shotgun (WGS) entry which is preliminary data.</text>
</comment>
<dbReference type="Proteomes" id="UP001152795">
    <property type="component" value="Unassembled WGS sequence"/>
</dbReference>
<keyword evidence="2" id="KW-1185">Reference proteome</keyword>
<proteinExistence type="predicted"/>
<accession>A0A6S7K3K5</accession>
<reference evidence="1" key="1">
    <citation type="submission" date="2020-04" db="EMBL/GenBank/DDBJ databases">
        <authorList>
            <person name="Alioto T."/>
            <person name="Alioto T."/>
            <person name="Gomez Garrido J."/>
        </authorList>
    </citation>
    <scope>NUCLEOTIDE SEQUENCE</scope>
    <source>
        <strain evidence="1">A484AB</strain>
    </source>
</reference>
<dbReference type="AlphaFoldDB" id="A0A6S7K3K5"/>
<sequence length="266" mass="30558">MHQRSCRVIQGLDSEFRTDLEEQNNSDTENIPEMDQSTINETPTVEKEDIANLRKGIKLHKSNSEWSTANEHFKFALQSNDPITSQDLNSNIKLLNNIIYDYFAQNFGYSESVPDNSLLNKYKDYEIKDLKKALKILKSTNGELDEIKYVSHILRDKLRSNNNNESSLDSSQSLNHDKYIGKNFWGYIKNILRKKDTVLPSFNMTQCLSHFTKTLAAIHPNKLFNIPSWIPALSDPEIQFDLDPPSHQQITNIIRRTKASGSPCPP</sequence>
<dbReference type="EMBL" id="CACRXK020026150">
    <property type="protein sequence ID" value="CAB4039996.1"/>
    <property type="molecule type" value="Genomic_DNA"/>
</dbReference>
<dbReference type="OrthoDB" id="416119at2759"/>
<evidence type="ECO:0000313" key="2">
    <source>
        <dbReference type="Proteomes" id="UP001152795"/>
    </source>
</evidence>
<gene>
    <name evidence="1" type="ORF">PACLA_8A057225</name>
</gene>
<organism evidence="1 2">
    <name type="scientific">Paramuricea clavata</name>
    <name type="common">Red gorgonian</name>
    <name type="synonym">Violescent sea-whip</name>
    <dbReference type="NCBI Taxonomy" id="317549"/>
    <lineage>
        <taxon>Eukaryota</taxon>
        <taxon>Metazoa</taxon>
        <taxon>Cnidaria</taxon>
        <taxon>Anthozoa</taxon>
        <taxon>Octocorallia</taxon>
        <taxon>Malacalcyonacea</taxon>
        <taxon>Plexauridae</taxon>
        <taxon>Paramuricea</taxon>
    </lineage>
</organism>